<dbReference type="PANTHER" id="PTHR15682:SF2">
    <property type="entry name" value="UNHEALTHY RIBOSOME BIOGENESIS PROTEIN 2 HOMOLOG"/>
    <property type="match status" value="1"/>
</dbReference>
<dbReference type="PANTHER" id="PTHR15682">
    <property type="entry name" value="UNHEALTHY RIBOSOME BIOGENESIS PROTEIN 2 HOMOLOG"/>
    <property type="match status" value="1"/>
</dbReference>
<dbReference type="GO" id="GO:0005730">
    <property type="term" value="C:nucleolus"/>
    <property type="evidence" value="ECO:0007669"/>
    <property type="project" value="TreeGrafter"/>
</dbReference>
<dbReference type="GO" id="GO:0042254">
    <property type="term" value="P:ribosome biogenesis"/>
    <property type="evidence" value="ECO:0007669"/>
    <property type="project" value="TreeGrafter"/>
</dbReference>
<proteinExistence type="predicted"/>
<dbReference type="AlphaFoldDB" id="A0A4P9W5C3"/>
<feature type="non-terminal residue" evidence="1">
    <location>
        <position position="530"/>
    </location>
</feature>
<evidence type="ECO:0000313" key="1">
    <source>
        <dbReference type="EMBL" id="RKO86495.1"/>
    </source>
</evidence>
<dbReference type="OrthoDB" id="160374at2759"/>
<evidence type="ECO:0000313" key="2">
    <source>
        <dbReference type="Proteomes" id="UP000269721"/>
    </source>
</evidence>
<reference evidence="2" key="1">
    <citation type="journal article" date="2018" name="Nat. Microbiol.">
        <title>Leveraging single-cell genomics to expand the fungal tree of life.</title>
        <authorList>
            <person name="Ahrendt S.R."/>
            <person name="Quandt C.A."/>
            <person name="Ciobanu D."/>
            <person name="Clum A."/>
            <person name="Salamov A."/>
            <person name="Andreopoulos B."/>
            <person name="Cheng J.F."/>
            <person name="Woyke T."/>
            <person name="Pelin A."/>
            <person name="Henrissat B."/>
            <person name="Reynolds N.K."/>
            <person name="Benny G.L."/>
            <person name="Smith M.E."/>
            <person name="James T.Y."/>
            <person name="Grigoriev I.V."/>
        </authorList>
    </citation>
    <scope>NUCLEOTIDE SEQUENCE [LARGE SCALE GENOMIC DNA]</scope>
</reference>
<name>A0A4P9W5C3_9FUNG</name>
<organism evidence="1 2">
    <name type="scientific">Blyttiomyces helicus</name>
    <dbReference type="NCBI Taxonomy" id="388810"/>
    <lineage>
        <taxon>Eukaryota</taxon>
        <taxon>Fungi</taxon>
        <taxon>Fungi incertae sedis</taxon>
        <taxon>Chytridiomycota</taxon>
        <taxon>Chytridiomycota incertae sedis</taxon>
        <taxon>Chytridiomycetes</taxon>
        <taxon>Chytridiomycetes incertae sedis</taxon>
        <taxon>Blyttiomyces</taxon>
    </lineage>
</organism>
<protein>
    <submittedName>
        <fullName evidence="1">Uncharacterized protein</fullName>
    </submittedName>
</protein>
<dbReference type="InterPro" id="IPR052609">
    <property type="entry name" value="Ribosome_Biogenesis_Reg"/>
</dbReference>
<sequence length="530" mass="58224">MAAAGASKKYSGLLKVAEAVPERLCAESVTKTLRAVTLPPQEKLAFARRIWTSKDLYVPAKDELLLDWLASALLKSIPKIPRASSTSLGEDPWLSLDHWGFFELLLTHFSAKRALSTAAGPLAPRAHSSAPTLKTPLVPIFSGLLGALARDPFTSSNTRKWVDLVRVASKCLVILLTDLTDVLRPSIENHMTLCGDALGALLRLLRAPGGNSEELSESLGTIAYRILRIYHTAMTMYPNQKKIFSFTVSKLVHPLLVLDPLVAAKAGSISTTVRADLQSITKDLLEHGLFHHEHDAEFVAVLQHVPQKAAAPGAAKAKDVILSYPHQLFDEIAKITKAGAPVEEVHLVAVSLPTLLEHFISARAKNTRATPASPTFSPEFAFYLRLHHIAEDYLNQLLTSPSPALKDFLRLAVDLLRILQIHDVYRATNDQVSIMQLEFLKALNRTFVDIAKAIPGHNWGAMAFHFVDKPPTETRDEAILLTRDLLKTFTRSRQLDILLESFLEAVRGSSVLVNADSSDFSTVLTDACLS</sequence>
<dbReference type="Proteomes" id="UP000269721">
    <property type="component" value="Unassembled WGS sequence"/>
</dbReference>
<dbReference type="EMBL" id="KZ998146">
    <property type="protein sequence ID" value="RKO86495.1"/>
    <property type="molecule type" value="Genomic_DNA"/>
</dbReference>
<keyword evidence="2" id="KW-1185">Reference proteome</keyword>
<gene>
    <name evidence="1" type="ORF">BDK51DRAFT_26381</name>
</gene>
<accession>A0A4P9W5C3</accession>